<evidence type="ECO:0000256" key="2">
    <source>
        <dbReference type="ARBA" id="ARBA00022490"/>
    </source>
</evidence>
<evidence type="ECO:0000313" key="7">
    <source>
        <dbReference type="Proteomes" id="UP000694388"/>
    </source>
</evidence>
<dbReference type="InterPro" id="IPR051837">
    <property type="entry name" value="SortingNexin/PXDomain-PKLike"/>
</dbReference>
<dbReference type="SUPFAM" id="SSF56112">
    <property type="entry name" value="Protein kinase-like (PK-like)"/>
    <property type="match status" value="1"/>
</dbReference>
<dbReference type="SUPFAM" id="SSF64268">
    <property type="entry name" value="PX domain"/>
    <property type="match status" value="1"/>
</dbReference>
<reference evidence="6" key="1">
    <citation type="submission" date="2025-08" db="UniProtKB">
        <authorList>
            <consortium name="Ensembl"/>
        </authorList>
    </citation>
    <scope>IDENTIFICATION</scope>
</reference>
<comment type="subcellular location">
    <subcellularLocation>
        <location evidence="1">Cytoplasm</location>
    </subcellularLocation>
</comment>
<dbReference type="Pfam" id="PF07714">
    <property type="entry name" value="PK_Tyr_Ser-Thr"/>
    <property type="match status" value="1"/>
</dbReference>
<dbReference type="PROSITE" id="PS50195">
    <property type="entry name" value="PX"/>
    <property type="match status" value="1"/>
</dbReference>
<feature type="compositionally biased region" description="Low complexity" evidence="3">
    <location>
        <begin position="484"/>
        <end position="500"/>
    </location>
</feature>
<organism evidence="6 7">
    <name type="scientific">Eptatretus burgeri</name>
    <name type="common">Inshore hagfish</name>
    <dbReference type="NCBI Taxonomy" id="7764"/>
    <lineage>
        <taxon>Eukaryota</taxon>
        <taxon>Metazoa</taxon>
        <taxon>Chordata</taxon>
        <taxon>Craniata</taxon>
        <taxon>Vertebrata</taxon>
        <taxon>Cyclostomata</taxon>
        <taxon>Myxini</taxon>
        <taxon>Myxiniformes</taxon>
        <taxon>Myxinidae</taxon>
        <taxon>Eptatretinae</taxon>
        <taxon>Eptatretus</taxon>
    </lineage>
</organism>
<dbReference type="GO" id="GO:0005524">
    <property type="term" value="F:ATP binding"/>
    <property type="evidence" value="ECO:0007669"/>
    <property type="project" value="InterPro"/>
</dbReference>
<keyword evidence="2" id="KW-0963">Cytoplasm</keyword>
<feature type="compositionally biased region" description="Basic and acidic residues" evidence="3">
    <location>
        <begin position="424"/>
        <end position="433"/>
    </location>
</feature>
<dbReference type="GO" id="GO:0005769">
    <property type="term" value="C:early endosome"/>
    <property type="evidence" value="ECO:0007669"/>
    <property type="project" value="TreeGrafter"/>
</dbReference>
<feature type="domain" description="PX" evidence="5">
    <location>
        <begin position="14"/>
        <end position="126"/>
    </location>
</feature>
<reference evidence="6" key="2">
    <citation type="submission" date="2025-09" db="UniProtKB">
        <authorList>
            <consortium name="Ensembl"/>
        </authorList>
    </citation>
    <scope>IDENTIFICATION</scope>
</reference>
<dbReference type="GO" id="GO:0043271">
    <property type="term" value="P:negative regulation of monoatomic ion transport"/>
    <property type="evidence" value="ECO:0007669"/>
    <property type="project" value="TreeGrafter"/>
</dbReference>
<accession>A0A8C4X1U3</accession>
<dbReference type="GO" id="GO:0045022">
    <property type="term" value="P:early endosome to late endosome transport"/>
    <property type="evidence" value="ECO:0007669"/>
    <property type="project" value="TreeGrafter"/>
</dbReference>
<dbReference type="Ensembl" id="ENSEBUT00000027797.1">
    <property type="protein sequence ID" value="ENSEBUP00000027221.1"/>
    <property type="gene ID" value="ENSEBUG00000016699.1"/>
</dbReference>
<dbReference type="GO" id="GO:0008333">
    <property type="term" value="P:endosome to lysosome transport"/>
    <property type="evidence" value="ECO:0007669"/>
    <property type="project" value="TreeGrafter"/>
</dbReference>
<dbReference type="Proteomes" id="UP000694388">
    <property type="component" value="Unplaced"/>
</dbReference>
<dbReference type="PANTHER" id="PTHR22999">
    <property type="entry name" value="PX SERINE/THREONINE KINASE PXK"/>
    <property type="match status" value="1"/>
</dbReference>
<dbReference type="GO" id="GO:0035091">
    <property type="term" value="F:phosphatidylinositol binding"/>
    <property type="evidence" value="ECO:0007669"/>
    <property type="project" value="InterPro"/>
</dbReference>
<evidence type="ECO:0000259" key="5">
    <source>
        <dbReference type="PROSITE" id="PS50195"/>
    </source>
</evidence>
<dbReference type="InterPro" id="IPR011009">
    <property type="entry name" value="Kinase-like_dom_sf"/>
</dbReference>
<dbReference type="InterPro" id="IPR001245">
    <property type="entry name" value="Ser-Thr/Tyr_kinase_cat_dom"/>
</dbReference>
<keyword evidence="7" id="KW-1185">Reference proteome</keyword>
<dbReference type="SMART" id="SM00312">
    <property type="entry name" value="PX"/>
    <property type="match status" value="1"/>
</dbReference>
<dbReference type="FunFam" id="3.30.1520.10:FF:000010">
    <property type="entry name" value="PX domain-containing protein kinase-like protein isoform X6"/>
    <property type="match status" value="1"/>
</dbReference>
<dbReference type="GO" id="GO:0005770">
    <property type="term" value="C:late endosome"/>
    <property type="evidence" value="ECO:0007669"/>
    <property type="project" value="TreeGrafter"/>
</dbReference>
<evidence type="ECO:0000256" key="3">
    <source>
        <dbReference type="SAM" id="MobiDB-lite"/>
    </source>
</evidence>
<feature type="region of interest" description="Disordered" evidence="3">
    <location>
        <begin position="546"/>
        <end position="571"/>
    </location>
</feature>
<dbReference type="InterPro" id="IPR036871">
    <property type="entry name" value="PX_dom_sf"/>
</dbReference>
<dbReference type="GO" id="GO:0005886">
    <property type="term" value="C:plasma membrane"/>
    <property type="evidence" value="ECO:0007669"/>
    <property type="project" value="TreeGrafter"/>
</dbReference>
<dbReference type="GO" id="GO:0006622">
    <property type="term" value="P:protein targeting to lysosome"/>
    <property type="evidence" value="ECO:0007669"/>
    <property type="project" value="TreeGrafter"/>
</dbReference>
<name>A0A8C4X1U3_EPTBU</name>
<dbReference type="Gene3D" id="1.10.510.10">
    <property type="entry name" value="Transferase(Phosphotransferase) domain 1"/>
    <property type="match status" value="1"/>
</dbReference>
<proteinExistence type="predicted"/>
<dbReference type="Gene3D" id="3.30.1520.10">
    <property type="entry name" value="Phox-like domain"/>
    <property type="match status" value="1"/>
</dbReference>
<dbReference type="AlphaFoldDB" id="A0A8C4X1U3"/>
<feature type="compositionally biased region" description="Basic residues" evidence="3">
    <location>
        <begin position="455"/>
        <end position="466"/>
    </location>
</feature>
<evidence type="ECO:0000259" key="4">
    <source>
        <dbReference type="PROSITE" id="PS50011"/>
    </source>
</evidence>
<dbReference type="GO" id="GO:0004672">
    <property type="term" value="F:protein kinase activity"/>
    <property type="evidence" value="ECO:0007669"/>
    <property type="project" value="InterPro"/>
</dbReference>
<sequence length="571" mass="63872">MALLERRCSERERTDDTETLSCTIEAAQTLHSYTEYIIRIQRGPDPKECWQIVKRYSDFDTLNTILQVSGVAPTLPPKRLIGKLDREFVSQRQRGLQAYLDTLLAQPCLACCENVRRFLDPTSYPDSYTELALQQVSMFFRSEPRWEVLEPLKDIGWRIRKRFFLLRPKDQPKARLLLSWAEVGPDSYLSQKDLQAALKLLPNISHPHLQPIVLAEAGEKSALLVQPFNETGALRDLLCKSRPGEPYLRSCRRKGPGLPLSQLQSFGCQILEALNFLHECGFPYGHLHSGNVLVQGKTCRLTGLENSILGLPPLYRAELASHRRLAAMEVGDVFAFGLLLFELAYGRPPDTIPVETFEPSIPPLVASVLQSILSADAVRSCLPTVPMLLDSPLFHGVPLPRSEKPHLKMTSRLKESLRGLQESTEQRLRRDNREIQQFRRLARAQSLHGSEEERRKRKTLARKKSRQSLNEDPESPLANGATDSTLSSPTTTPSTPTPTGSAPPPPPPLLSPSPTAIATNDSGPARGALLSSIRNFQKGILRSAAVDNPDCDTEGTITRERKKLPMSNYTM</sequence>
<dbReference type="InterPro" id="IPR000719">
    <property type="entry name" value="Prot_kinase_dom"/>
</dbReference>
<dbReference type="InterPro" id="IPR001683">
    <property type="entry name" value="PX_dom"/>
</dbReference>
<dbReference type="PROSITE" id="PS50011">
    <property type="entry name" value="PROTEIN_KINASE_DOM"/>
    <property type="match status" value="1"/>
</dbReference>
<feature type="domain" description="Protein kinase" evidence="4">
    <location>
        <begin position="149"/>
        <end position="439"/>
    </location>
</feature>
<feature type="region of interest" description="Disordered" evidence="3">
    <location>
        <begin position="414"/>
        <end position="433"/>
    </location>
</feature>
<evidence type="ECO:0000256" key="1">
    <source>
        <dbReference type="ARBA" id="ARBA00004496"/>
    </source>
</evidence>
<feature type="compositionally biased region" description="Pro residues" evidence="3">
    <location>
        <begin position="501"/>
        <end position="511"/>
    </location>
</feature>
<feature type="region of interest" description="Disordered" evidence="3">
    <location>
        <begin position="442"/>
        <end position="527"/>
    </location>
</feature>
<evidence type="ECO:0000313" key="6">
    <source>
        <dbReference type="Ensembl" id="ENSEBUP00000027221.1"/>
    </source>
</evidence>
<protein>
    <submittedName>
        <fullName evidence="6">PX domain containing serine/threonine kinase</fullName>
    </submittedName>
</protein>
<dbReference type="GeneTree" id="ENSGT00390000017669"/>
<dbReference type="SMART" id="SM00220">
    <property type="entry name" value="S_TKc"/>
    <property type="match status" value="1"/>
</dbReference>
<dbReference type="Pfam" id="PF00787">
    <property type="entry name" value="PX"/>
    <property type="match status" value="1"/>
</dbReference>
<dbReference type="PANTHER" id="PTHR22999:SF40">
    <property type="entry name" value="PX DOMAIN-CONTAINING PROTEIN KINASE-LIKE PROTEIN"/>
    <property type="match status" value="1"/>
</dbReference>